<accession>A0A183IDS7</accession>
<evidence type="ECO:0000313" key="2">
    <source>
        <dbReference type="EMBL" id="VDO95446.1"/>
    </source>
</evidence>
<dbReference type="EMBL" id="UZAM01006948">
    <property type="protein sequence ID" value="VDO95446.1"/>
    <property type="molecule type" value="Genomic_DNA"/>
</dbReference>
<proteinExistence type="predicted"/>
<dbReference type="GO" id="GO:0030414">
    <property type="term" value="F:peptidase inhibitor activity"/>
    <property type="evidence" value="ECO:0007669"/>
    <property type="project" value="InterPro"/>
</dbReference>
<dbReference type="OrthoDB" id="4473401at2759"/>
<evidence type="ECO:0000313" key="3">
    <source>
        <dbReference type="Proteomes" id="UP000270296"/>
    </source>
</evidence>
<dbReference type="SUPFAM" id="SSF57256">
    <property type="entry name" value="Elafin-like"/>
    <property type="match status" value="1"/>
</dbReference>
<reference evidence="4" key="1">
    <citation type="submission" date="2016-06" db="UniProtKB">
        <authorList>
            <consortium name="WormBaseParasite"/>
        </authorList>
    </citation>
    <scope>IDENTIFICATION</scope>
</reference>
<dbReference type="InterPro" id="IPR008197">
    <property type="entry name" value="WAP_dom"/>
</dbReference>
<feature type="domain" description="WAP" evidence="1">
    <location>
        <begin position="63"/>
        <end position="101"/>
    </location>
</feature>
<dbReference type="Pfam" id="PF00095">
    <property type="entry name" value="WAP"/>
    <property type="match status" value="1"/>
</dbReference>
<dbReference type="Gene3D" id="4.10.75.10">
    <property type="entry name" value="Elafin-like"/>
    <property type="match status" value="1"/>
</dbReference>
<dbReference type="GO" id="GO:0005576">
    <property type="term" value="C:extracellular region"/>
    <property type="evidence" value="ECO:0007669"/>
    <property type="project" value="InterPro"/>
</dbReference>
<protein>
    <submittedName>
        <fullName evidence="4">WAP domain-containing protein</fullName>
    </submittedName>
</protein>
<evidence type="ECO:0000259" key="1">
    <source>
        <dbReference type="Pfam" id="PF00095"/>
    </source>
</evidence>
<dbReference type="WBParaSite" id="SBAD_0000185901-mRNA-1">
    <property type="protein sequence ID" value="SBAD_0000185901-mRNA-1"/>
    <property type="gene ID" value="SBAD_0000185901"/>
</dbReference>
<name>A0A183IDS7_9BILA</name>
<keyword evidence="3" id="KW-1185">Reference proteome</keyword>
<dbReference type="Proteomes" id="UP000270296">
    <property type="component" value="Unassembled WGS sequence"/>
</dbReference>
<evidence type="ECO:0000313" key="4">
    <source>
        <dbReference type="WBParaSite" id="SBAD_0000185901-mRNA-1"/>
    </source>
</evidence>
<gene>
    <name evidence="2" type="ORF">SBAD_LOCUS1771</name>
</gene>
<sequence length="156" mass="17862">MIRSRIVKKVKKSNCPKLPDRIMKNMPHMEQCKPENSTCKDERICCPLEMGHKCLYPDNVRKRFCPQEDRLYFMRKTCSTDYDCNGVDVCCSYKNLKVCQNVAQALEANPIMIRQLQFRRCVPSRTTDLQSCLCDVLVRLSNVLASNIGGAGYISG</sequence>
<dbReference type="AlphaFoldDB" id="A0A183IDS7"/>
<dbReference type="InterPro" id="IPR036645">
    <property type="entry name" value="Elafin-like_sf"/>
</dbReference>
<organism evidence="4">
    <name type="scientific">Soboliphyme baturini</name>
    <dbReference type="NCBI Taxonomy" id="241478"/>
    <lineage>
        <taxon>Eukaryota</taxon>
        <taxon>Metazoa</taxon>
        <taxon>Ecdysozoa</taxon>
        <taxon>Nematoda</taxon>
        <taxon>Enoplea</taxon>
        <taxon>Dorylaimia</taxon>
        <taxon>Dioctophymatida</taxon>
        <taxon>Dioctophymatoidea</taxon>
        <taxon>Soboliphymatidae</taxon>
        <taxon>Soboliphyme</taxon>
    </lineage>
</organism>
<reference evidence="2 3" key="2">
    <citation type="submission" date="2018-11" db="EMBL/GenBank/DDBJ databases">
        <authorList>
            <consortium name="Pathogen Informatics"/>
        </authorList>
    </citation>
    <scope>NUCLEOTIDE SEQUENCE [LARGE SCALE GENOMIC DNA]</scope>
</reference>